<feature type="region of interest" description="Disordered" evidence="11">
    <location>
        <begin position="92"/>
        <end position="130"/>
    </location>
</feature>
<dbReference type="GO" id="GO:0005484">
    <property type="term" value="F:SNAP receptor activity"/>
    <property type="evidence" value="ECO:0007669"/>
    <property type="project" value="TreeGrafter"/>
</dbReference>
<reference evidence="13" key="2">
    <citation type="submission" date="2025-09" db="UniProtKB">
        <authorList>
            <consortium name="Ensembl"/>
        </authorList>
    </citation>
    <scope>IDENTIFICATION</scope>
</reference>
<evidence type="ECO:0000256" key="8">
    <source>
        <dbReference type="ARBA" id="ARBA00065910"/>
    </source>
</evidence>
<dbReference type="SUPFAM" id="SSF58038">
    <property type="entry name" value="SNARE fusion complex"/>
    <property type="match status" value="2"/>
</dbReference>
<dbReference type="KEGG" id="pki:111859958"/>
<dbReference type="RefSeq" id="XP_023698935.1">
    <property type="nucleotide sequence ID" value="XM_023843167.2"/>
</dbReference>
<reference evidence="13" key="1">
    <citation type="submission" date="2025-08" db="UniProtKB">
        <authorList>
            <consortium name="Ensembl"/>
        </authorList>
    </citation>
    <scope>IDENTIFICATION</scope>
</reference>
<dbReference type="GO" id="GO:0031201">
    <property type="term" value="C:SNARE complex"/>
    <property type="evidence" value="ECO:0007669"/>
    <property type="project" value="TreeGrafter"/>
</dbReference>
<dbReference type="GO" id="GO:0016082">
    <property type="term" value="P:synaptic vesicle priming"/>
    <property type="evidence" value="ECO:0007669"/>
    <property type="project" value="TreeGrafter"/>
</dbReference>
<accession>A0A3B3QIS0</accession>
<evidence type="ECO:0000256" key="11">
    <source>
        <dbReference type="SAM" id="MobiDB-lite"/>
    </source>
</evidence>
<evidence type="ECO:0000256" key="9">
    <source>
        <dbReference type="RuleBase" id="RU003496"/>
    </source>
</evidence>
<dbReference type="FunFam" id="1.20.5.110:FF:000007">
    <property type="entry name" value="Synaptosomal-associated protein"/>
    <property type="match status" value="1"/>
</dbReference>
<comment type="function">
    <text evidence="7">Essential component of the high affinity receptor for the general membrane fusion machinery and an important regulator of transport vesicle docking and fusion.</text>
</comment>
<keyword evidence="2" id="KW-0771">Synaptosome</keyword>
<dbReference type="InterPro" id="IPR000727">
    <property type="entry name" value="T_SNARE_dom"/>
</dbReference>
<feature type="domain" description="T-SNARE coiled-coil homology" evidence="12">
    <location>
        <begin position="12"/>
        <end position="74"/>
    </location>
</feature>
<dbReference type="AlphaFoldDB" id="A0A3B3QIS0"/>
<evidence type="ECO:0000256" key="10">
    <source>
        <dbReference type="SAM" id="Coils"/>
    </source>
</evidence>
<evidence type="ECO:0000256" key="1">
    <source>
        <dbReference type="ARBA" id="ARBA00009480"/>
    </source>
</evidence>
<evidence type="ECO:0000256" key="5">
    <source>
        <dbReference type="ARBA" id="ARBA00023054"/>
    </source>
</evidence>
<dbReference type="OrthoDB" id="19261at2759"/>
<dbReference type="PROSITE" id="PS50192">
    <property type="entry name" value="T_SNARE"/>
    <property type="match status" value="2"/>
</dbReference>
<dbReference type="Proteomes" id="UP000261540">
    <property type="component" value="Unplaced"/>
</dbReference>
<dbReference type="CDD" id="cd15889">
    <property type="entry name" value="SNARE_SNAP25N_23N"/>
    <property type="match status" value="1"/>
</dbReference>
<evidence type="ECO:0000256" key="6">
    <source>
        <dbReference type="ARBA" id="ARBA00034102"/>
    </source>
</evidence>
<feature type="coiled-coil region" evidence="10">
    <location>
        <begin position="167"/>
        <end position="194"/>
    </location>
</feature>
<keyword evidence="4" id="KW-0770">Synapse</keyword>
<evidence type="ECO:0000256" key="4">
    <source>
        <dbReference type="ARBA" id="ARBA00023018"/>
    </source>
</evidence>
<evidence type="ECO:0000313" key="13">
    <source>
        <dbReference type="Ensembl" id="ENSPKIP00000006642.1"/>
    </source>
</evidence>
<comment type="subunit">
    <text evidence="8">Homotetramer (via coiled-coil domain), also forms heterotetramers with STX4 and VAMP3. Found in a complex with VAMP8 and STX1A. Found in a complex with VAMP8 and STX4 in pancreas. Interacts simultaneously with SNAPIN and SYN4. Interacts with STX1A. Interacts with STX12. Interacts tightly to multiple syntaxins and synaptobrevins/VAMPs. Interacts with ZDHHC13 (via ANK repeats). Interacts with ZDHHC17 (via ANK repeats).</text>
</comment>
<organism evidence="13 14">
    <name type="scientific">Paramormyrops kingsleyae</name>
    <dbReference type="NCBI Taxonomy" id="1676925"/>
    <lineage>
        <taxon>Eukaryota</taxon>
        <taxon>Metazoa</taxon>
        <taxon>Chordata</taxon>
        <taxon>Craniata</taxon>
        <taxon>Vertebrata</taxon>
        <taxon>Euteleostomi</taxon>
        <taxon>Actinopterygii</taxon>
        <taxon>Neopterygii</taxon>
        <taxon>Teleostei</taxon>
        <taxon>Osteoglossocephala</taxon>
        <taxon>Osteoglossomorpha</taxon>
        <taxon>Osteoglossiformes</taxon>
        <taxon>Mormyridae</taxon>
        <taxon>Paramormyrops</taxon>
    </lineage>
</organism>
<dbReference type="Ensembl" id="ENSPKIT00000030671.1">
    <property type="protein sequence ID" value="ENSPKIP00000006642.1"/>
    <property type="gene ID" value="ENSPKIG00000022839.1"/>
</dbReference>
<dbReference type="PANTHER" id="PTHR19305:SF4">
    <property type="entry name" value="SYNAPTOSOMAL-ASSOCIATED PROTEIN 23"/>
    <property type="match status" value="1"/>
</dbReference>
<evidence type="ECO:0000256" key="3">
    <source>
        <dbReference type="ARBA" id="ARBA00022737"/>
    </source>
</evidence>
<evidence type="ECO:0000256" key="7">
    <source>
        <dbReference type="ARBA" id="ARBA00053876"/>
    </source>
</evidence>
<evidence type="ECO:0000259" key="12">
    <source>
        <dbReference type="PROSITE" id="PS50192"/>
    </source>
</evidence>
<evidence type="ECO:0000256" key="2">
    <source>
        <dbReference type="ARBA" id="ARBA00022599"/>
    </source>
</evidence>
<dbReference type="GO" id="GO:0005886">
    <property type="term" value="C:plasma membrane"/>
    <property type="evidence" value="ECO:0007669"/>
    <property type="project" value="TreeGrafter"/>
</dbReference>
<comment type="similarity">
    <text evidence="1 9">Belongs to the SNAP-25 family.</text>
</comment>
<name>A0A3B3QIS0_9TELE</name>
<keyword evidence="14" id="KW-1185">Reference proteome</keyword>
<dbReference type="Gene3D" id="1.20.5.110">
    <property type="match status" value="2"/>
</dbReference>
<dbReference type="SMART" id="SM00397">
    <property type="entry name" value="t_SNARE"/>
    <property type="match status" value="2"/>
</dbReference>
<feature type="compositionally biased region" description="Basic and acidic residues" evidence="11">
    <location>
        <begin position="92"/>
        <end position="103"/>
    </location>
</feature>
<protein>
    <recommendedName>
        <fullName evidence="9">Synaptosomal-associated protein</fullName>
    </recommendedName>
</protein>
<dbReference type="RefSeq" id="XP_023698934.1">
    <property type="nucleotide sequence ID" value="XM_023843166.2"/>
</dbReference>
<dbReference type="CDD" id="cd15885">
    <property type="entry name" value="SNARE_SNAP25C"/>
    <property type="match status" value="1"/>
</dbReference>
<proteinExistence type="inferred from homology"/>
<evidence type="ECO:0000313" key="14">
    <source>
        <dbReference type="Proteomes" id="UP000261540"/>
    </source>
</evidence>
<feature type="region of interest" description="Disordered" evidence="11">
    <location>
        <begin position="1"/>
        <end position="21"/>
    </location>
</feature>
<feature type="compositionally biased region" description="Polar residues" evidence="11">
    <location>
        <begin position="109"/>
        <end position="119"/>
    </location>
</feature>
<feature type="coiled-coil region" evidence="10">
    <location>
        <begin position="50"/>
        <end position="77"/>
    </location>
</feature>
<dbReference type="GO" id="GO:0098793">
    <property type="term" value="C:presynapse"/>
    <property type="evidence" value="ECO:0007669"/>
    <property type="project" value="GOC"/>
</dbReference>
<dbReference type="PANTHER" id="PTHR19305">
    <property type="entry name" value="SYNAPTOSOMAL ASSOCIATED PROTEIN"/>
    <property type="match status" value="1"/>
</dbReference>
<dbReference type="STRING" id="1676925.ENSPKIP00000006642"/>
<dbReference type="GeneTree" id="ENSGT00950000182843"/>
<dbReference type="InterPro" id="IPR000928">
    <property type="entry name" value="SNAP-25_dom"/>
</dbReference>
<dbReference type="GeneID" id="111859958"/>
<dbReference type="GO" id="GO:0019905">
    <property type="term" value="F:syntaxin binding"/>
    <property type="evidence" value="ECO:0007669"/>
    <property type="project" value="TreeGrafter"/>
</dbReference>
<comment type="subcellular location">
    <subcellularLocation>
        <location evidence="6">Synapse</location>
        <location evidence="6">Synaptosome</location>
    </subcellularLocation>
</comment>
<dbReference type="Pfam" id="PF00835">
    <property type="entry name" value="SNAP-25"/>
    <property type="match status" value="1"/>
</dbReference>
<keyword evidence="5 10" id="KW-0175">Coiled coil</keyword>
<dbReference type="FunFam" id="1.20.5.110:FF:000018">
    <property type="entry name" value="Synaptosomal-associated protein"/>
    <property type="match status" value="1"/>
</dbReference>
<feature type="domain" description="T-SNARE coiled-coil homology" evidence="12">
    <location>
        <begin position="136"/>
        <end position="198"/>
    </location>
</feature>
<dbReference type="GO" id="GO:0043005">
    <property type="term" value="C:neuron projection"/>
    <property type="evidence" value="ECO:0007669"/>
    <property type="project" value="UniProtKB-KW"/>
</dbReference>
<sequence length="200" mass="22294">MDDMEEMTLKANQLTDESLESTRRMRHMAEETQETGVKTLGMLDDQGNKLNDIETGLDKINEDMKVAEKNLTEMSKCCGLCLCPCNRVKTTDRGYRRAPDSDSSKGAVVSSQPTSSRNGQPGPESSGPYIKRITNDAREDEMEENLGYVGDIVGNLKNMALDMGTELDKQNKQIDRINEKAEVTNARVQDADKRANNLLK</sequence>
<keyword evidence="3" id="KW-0677">Repeat</keyword>
<dbReference type="GO" id="GO:0031629">
    <property type="term" value="P:synaptic vesicle fusion to presynaptic active zone membrane"/>
    <property type="evidence" value="ECO:0007669"/>
    <property type="project" value="TreeGrafter"/>
</dbReference>